<gene>
    <name evidence="3" type="ORF">QFW80_13950</name>
</gene>
<protein>
    <submittedName>
        <fullName evidence="3">Protein tonB</fullName>
    </submittedName>
</protein>
<keyword evidence="4" id="KW-1185">Reference proteome</keyword>
<proteinExistence type="predicted"/>
<feature type="signal peptide" evidence="1">
    <location>
        <begin position="1"/>
        <end position="19"/>
    </location>
</feature>
<dbReference type="EMBL" id="JARXRN010000028">
    <property type="protein sequence ID" value="MDH5831622.1"/>
    <property type="molecule type" value="Genomic_DNA"/>
</dbReference>
<dbReference type="SUPFAM" id="SSF74653">
    <property type="entry name" value="TolA/TonB C-terminal domain"/>
    <property type="match status" value="1"/>
</dbReference>
<evidence type="ECO:0000259" key="2">
    <source>
        <dbReference type="PROSITE" id="PS52015"/>
    </source>
</evidence>
<feature type="domain" description="TonB C-terminal" evidence="2">
    <location>
        <begin position="129"/>
        <end position="239"/>
    </location>
</feature>
<comment type="caution">
    <text evidence="3">The sequence shown here is derived from an EMBL/GenBank/DDBJ whole genome shotgun (WGS) entry which is preliminary data.</text>
</comment>
<evidence type="ECO:0000313" key="3">
    <source>
        <dbReference type="EMBL" id="MDH5831622.1"/>
    </source>
</evidence>
<reference evidence="3 4" key="1">
    <citation type="submission" date="2023-04" db="EMBL/GenBank/DDBJ databases">
        <title>Luteimonas sp. M1R5S18.</title>
        <authorList>
            <person name="Sun J.-Q."/>
        </authorList>
    </citation>
    <scope>NUCLEOTIDE SEQUENCE [LARGE SCALE GENOMIC DNA]</scope>
    <source>
        <strain evidence="3 4">M1R5S18</strain>
    </source>
</reference>
<dbReference type="Proteomes" id="UP001156831">
    <property type="component" value="Unassembled WGS sequence"/>
</dbReference>
<dbReference type="Gene3D" id="3.30.1150.10">
    <property type="match status" value="2"/>
</dbReference>
<feature type="chain" id="PRO_5046626690" evidence="1">
    <location>
        <begin position="20"/>
        <end position="293"/>
    </location>
</feature>
<dbReference type="RefSeq" id="WP_280602582.1">
    <property type="nucleotide sequence ID" value="NZ_JARXRN010000028.1"/>
</dbReference>
<evidence type="ECO:0000256" key="1">
    <source>
        <dbReference type="SAM" id="SignalP"/>
    </source>
</evidence>
<organism evidence="3 4">
    <name type="scientific">Luteimonas rhizosphaericola</name>
    <dbReference type="NCBI Taxonomy" id="3042024"/>
    <lineage>
        <taxon>Bacteria</taxon>
        <taxon>Pseudomonadati</taxon>
        <taxon>Pseudomonadota</taxon>
        <taxon>Gammaproteobacteria</taxon>
        <taxon>Lysobacterales</taxon>
        <taxon>Lysobacteraceae</taxon>
        <taxon>Luteimonas</taxon>
    </lineage>
</organism>
<accession>A0ABT6JLV2</accession>
<evidence type="ECO:0000313" key="4">
    <source>
        <dbReference type="Proteomes" id="UP001156831"/>
    </source>
</evidence>
<dbReference type="PROSITE" id="PS52015">
    <property type="entry name" value="TONB_CTD"/>
    <property type="match status" value="1"/>
</dbReference>
<name>A0ABT6JLV2_9GAMM</name>
<dbReference type="InterPro" id="IPR037682">
    <property type="entry name" value="TonB_C"/>
</dbReference>
<sequence length="293" mass="32131">MWIPLAGLLLFAASCAVFAAGPGAVRKQVEGSMLVTGRVTIEQDGSVSGWTIDQREALPAGVSGLVDRVAPQWQFEPVLVDGQPVRGNARMSLRVAAKRLDDGNYEVWIRDGYFGRDALSPEERVAGALRDEYVSAVEMRPPSYPMRALEVNAQGTVYLVLRVDRQGRVADAIVEQVNLRTIGSETQMRQMRDMLAKPALARAREWQFNIPTAGEWKDDDSWSLRVPVDFFIADRRDAGRQVGYGQWDTYVPGPRAPVPWETGDAASISPDTLIAGEVHQAGASRKLLTPLGG</sequence>
<keyword evidence="1" id="KW-0732">Signal</keyword>